<dbReference type="Pfam" id="PF14525">
    <property type="entry name" value="AraC_binding_2"/>
    <property type="match status" value="1"/>
</dbReference>
<dbReference type="SUPFAM" id="SSF46689">
    <property type="entry name" value="Homeodomain-like"/>
    <property type="match status" value="1"/>
</dbReference>
<dbReference type="Proteomes" id="UP001219037">
    <property type="component" value="Chromosome"/>
</dbReference>
<evidence type="ECO:0000256" key="3">
    <source>
        <dbReference type="ARBA" id="ARBA00023163"/>
    </source>
</evidence>
<dbReference type="PANTHER" id="PTHR46796">
    <property type="entry name" value="HTH-TYPE TRANSCRIPTIONAL ACTIVATOR RHAS-RELATED"/>
    <property type="match status" value="1"/>
</dbReference>
<keyword evidence="3" id="KW-0804">Transcription</keyword>
<keyword evidence="2" id="KW-0238">DNA-binding</keyword>
<evidence type="ECO:0000256" key="1">
    <source>
        <dbReference type="ARBA" id="ARBA00023015"/>
    </source>
</evidence>
<dbReference type="PROSITE" id="PS01124">
    <property type="entry name" value="HTH_ARAC_FAMILY_2"/>
    <property type="match status" value="1"/>
</dbReference>
<sequence length="321" mass="35864">MEVKNADSFSAWQELLGNRFGRIAISTTVPHFTGRIRSTSIDGANLTEIRAEAHRVSRTENLIVTTDKHHLKLSLLLSGSGVVAQDGRSTTLMTGDAAIYDTSRPYTFTFTEPVRALIMVFPYEFIDVPQRILRRVTAVRLDGTTGIGRLVVPFMEHIAAELDQLEGASGRRILRSAINLLGVLITTGIEETDTDQAAAQYARLEEYKLYIERHLDDPELSSETIAGAHYVSTRSVQYAFQEFGETVSSYIRVRRLERCRLDLADSGLHELSIQQIASRWGVQDSAHFSRIFKSAFGMSPSAYRHSMRQEVAVVEGSALEH</sequence>
<dbReference type="InterPro" id="IPR020449">
    <property type="entry name" value="Tscrpt_reg_AraC-type_HTH"/>
</dbReference>
<dbReference type="PRINTS" id="PR00032">
    <property type="entry name" value="HTHARAC"/>
</dbReference>
<keyword evidence="6" id="KW-1185">Reference proteome</keyword>
<name>A0ABY8H6M3_9MICC</name>
<dbReference type="InterPro" id="IPR009057">
    <property type="entry name" value="Homeodomain-like_sf"/>
</dbReference>
<protein>
    <submittedName>
        <fullName evidence="5">Helix-turn-helix domain-containing protein</fullName>
    </submittedName>
</protein>
<proteinExistence type="predicted"/>
<dbReference type="InterPro" id="IPR018060">
    <property type="entry name" value="HTH_AraC"/>
</dbReference>
<keyword evidence="1" id="KW-0805">Transcription regulation</keyword>
<dbReference type="InterPro" id="IPR035418">
    <property type="entry name" value="AraC-bd_2"/>
</dbReference>
<dbReference type="EMBL" id="CP121252">
    <property type="protein sequence ID" value="WFP16789.1"/>
    <property type="molecule type" value="Genomic_DNA"/>
</dbReference>
<dbReference type="Gene3D" id="1.10.10.60">
    <property type="entry name" value="Homeodomain-like"/>
    <property type="match status" value="1"/>
</dbReference>
<reference evidence="5 6" key="1">
    <citation type="submission" date="2023-04" db="EMBL/GenBank/DDBJ databases">
        <title>Funneling lignin-derived compounds into biodiesel using alkali-halophilic Citricoccus sp. P2.</title>
        <authorList>
            <person name="Luo C.-B."/>
        </authorList>
    </citation>
    <scope>NUCLEOTIDE SEQUENCE [LARGE SCALE GENOMIC DNA]</scope>
    <source>
        <strain evidence="5 6">P2</strain>
    </source>
</reference>
<evidence type="ECO:0000256" key="2">
    <source>
        <dbReference type="ARBA" id="ARBA00023125"/>
    </source>
</evidence>
<feature type="domain" description="HTH araC/xylS-type" evidence="4">
    <location>
        <begin position="205"/>
        <end position="306"/>
    </location>
</feature>
<evidence type="ECO:0000259" key="4">
    <source>
        <dbReference type="PROSITE" id="PS01124"/>
    </source>
</evidence>
<evidence type="ECO:0000313" key="6">
    <source>
        <dbReference type="Proteomes" id="UP001219037"/>
    </source>
</evidence>
<dbReference type="InterPro" id="IPR050204">
    <property type="entry name" value="AraC_XylS_family_regulators"/>
</dbReference>
<accession>A0ABY8H6M3</accession>
<dbReference type="RefSeq" id="WP_278157879.1">
    <property type="nucleotide sequence ID" value="NZ_CP121252.1"/>
</dbReference>
<dbReference type="PANTHER" id="PTHR46796:SF6">
    <property type="entry name" value="ARAC SUBFAMILY"/>
    <property type="match status" value="1"/>
</dbReference>
<organism evidence="5 6">
    <name type="scientific">Citricoccus muralis</name>
    <dbReference type="NCBI Taxonomy" id="169134"/>
    <lineage>
        <taxon>Bacteria</taxon>
        <taxon>Bacillati</taxon>
        <taxon>Actinomycetota</taxon>
        <taxon>Actinomycetes</taxon>
        <taxon>Micrococcales</taxon>
        <taxon>Micrococcaceae</taxon>
        <taxon>Citricoccus</taxon>
    </lineage>
</organism>
<dbReference type="Pfam" id="PF12833">
    <property type="entry name" value="HTH_18"/>
    <property type="match status" value="1"/>
</dbReference>
<evidence type="ECO:0000313" key="5">
    <source>
        <dbReference type="EMBL" id="WFP16789.1"/>
    </source>
</evidence>
<dbReference type="SMART" id="SM00342">
    <property type="entry name" value="HTH_ARAC"/>
    <property type="match status" value="1"/>
</dbReference>
<gene>
    <name evidence="5" type="ORF">P8192_01280</name>
</gene>